<reference evidence="2" key="1">
    <citation type="journal article" date="2012" name="Nature">
        <title>The tomato genome sequence provides insights into fleshy fruit evolution.</title>
        <authorList>
            <consortium name="Tomato Genome Consortium"/>
        </authorList>
    </citation>
    <scope>NUCLEOTIDE SEQUENCE [LARGE SCALE GENOMIC DNA]</scope>
    <source>
        <strain evidence="2">cv. Heinz 1706</strain>
    </source>
</reference>
<dbReference type="Gramene" id="Solyc09g042600.1.1">
    <property type="protein sequence ID" value="Solyc09g042600.1.1.1"/>
    <property type="gene ID" value="Solyc09g042600.1"/>
</dbReference>
<feature type="compositionally biased region" description="Polar residues" evidence="1">
    <location>
        <begin position="1"/>
        <end position="14"/>
    </location>
</feature>
<accession>A0A3Q7I2Y1</accession>
<name>A0A3Q7I2Y1_SOLLC</name>
<keyword evidence="3" id="KW-1185">Reference proteome</keyword>
<dbReference type="Proteomes" id="UP000004994">
    <property type="component" value="Chromosome 9"/>
</dbReference>
<organism evidence="2">
    <name type="scientific">Solanum lycopersicum</name>
    <name type="common">Tomato</name>
    <name type="synonym">Lycopersicon esculentum</name>
    <dbReference type="NCBI Taxonomy" id="4081"/>
    <lineage>
        <taxon>Eukaryota</taxon>
        <taxon>Viridiplantae</taxon>
        <taxon>Streptophyta</taxon>
        <taxon>Embryophyta</taxon>
        <taxon>Tracheophyta</taxon>
        <taxon>Spermatophyta</taxon>
        <taxon>Magnoliopsida</taxon>
        <taxon>eudicotyledons</taxon>
        <taxon>Gunneridae</taxon>
        <taxon>Pentapetalae</taxon>
        <taxon>asterids</taxon>
        <taxon>lamiids</taxon>
        <taxon>Solanales</taxon>
        <taxon>Solanaceae</taxon>
        <taxon>Solanoideae</taxon>
        <taxon>Solaneae</taxon>
        <taxon>Solanum</taxon>
        <taxon>Solanum subgen. Lycopersicon</taxon>
    </lineage>
</organism>
<evidence type="ECO:0000313" key="2">
    <source>
        <dbReference type="EnsemblPlants" id="Solyc09g042600.1.1.1"/>
    </source>
</evidence>
<dbReference type="PaxDb" id="4081-Solyc09g042600.1.1"/>
<reference evidence="2" key="2">
    <citation type="submission" date="2019-01" db="UniProtKB">
        <authorList>
            <consortium name="EnsemblPlants"/>
        </authorList>
    </citation>
    <scope>IDENTIFICATION</scope>
    <source>
        <strain evidence="2">cv. Heinz 1706</strain>
    </source>
</reference>
<dbReference type="InParanoid" id="A0A3Q7I2Y1"/>
<dbReference type="EnsemblPlants" id="Solyc09g042600.1.1">
    <property type="protein sequence ID" value="Solyc09g042600.1.1.1"/>
    <property type="gene ID" value="Solyc09g042600.1"/>
</dbReference>
<feature type="compositionally biased region" description="Basic and acidic residues" evidence="1">
    <location>
        <begin position="24"/>
        <end position="34"/>
    </location>
</feature>
<evidence type="ECO:0000256" key="1">
    <source>
        <dbReference type="SAM" id="MobiDB-lite"/>
    </source>
</evidence>
<sequence length="49" mass="5682">MTSEANESINSSTPDGGRTKRSKRESSKCPTTDRRRSRVFFKKNFTENR</sequence>
<feature type="region of interest" description="Disordered" evidence="1">
    <location>
        <begin position="1"/>
        <end position="49"/>
    </location>
</feature>
<dbReference type="AlphaFoldDB" id="A0A3Q7I2Y1"/>
<protein>
    <submittedName>
        <fullName evidence="2">Uncharacterized protein</fullName>
    </submittedName>
</protein>
<proteinExistence type="predicted"/>
<evidence type="ECO:0000313" key="3">
    <source>
        <dbReference type="Proteomes" id="UP000004994"/>
    </source>
</evidence>